<feature type="domain" description="UspA" evidence="2">
    <location>
        <begin position="27"/>
        <end position="166"/>
    </location>
</feature>
<dbReference type="SUPFAM" id="SSF52402">
    <property type="entry name" value="Adenine nucleotide alpha hydrolases-like"/>
    <property type="match status" value="1"/>
</dbReference>
<sequence>MSTDTVTASAGSAPAPQLVRRPTKGAVVVGVDGSEGSRAAIEYACDEAQLRGLPLAAVVAWAPPEVCITPYPLVPSAEDLQSAAVDLASHEIQEVLDGRARRGASTPVVELMAASGPAAVVLERASADADTVVVGHRGRGAVASRLIGSVGLNVVVHARCTVVVVRAPHDQRPEADEHESHAT</sequence>
<evidence type="ECO:0000313" key="3">
    <source>
        <dbReference type="EMBL" id="MCD2195836.1"/>
    </source>
</evidence>
<accession>A0ABS8PEK0</accession>
<dbReference type="InterPro" id="IPR014729">
    <property type="entry name" value="Rossmann-like_a/b/a_fold"/>
</dbReference>
<proteinExistence type="inferred from homology"/>
<comment type="caution">
    <text evidence="3">The sequence shown here is derived from an EMBL/GenBank/DDBJ whole genome shotgun (WGS) entry which is preliminary data.</text>
</comment>
<protein>
    <submittedName>
        <fullName evidence="3">Universal stress protein</fullName>
    </submittedName>
</protein>
<dbReference type="Gene3D" id="3.40.50.620">
    <property type="entry name" value="HUPs"/>
    <property type="match status" value="1"/>
</dbReference>
<dbReference type="PANTHER" id="PTHR46553">
    <property type="entry name" value="ADENINE NUCLEOTIDE ALPHA HYDROLASES-LIKE SUPERFAMILY PROTEIN"/>
    <property type="match status" value="1"/>
</dbReference>
<reference evidence="3 4" key="1">
    <citation type="submission" date="2021-11" db="EMBL/GenBank/DDBJ databases">
        <title>Draft genome sequence of Actinomycetospora sp. SF1 isolated from the rhizosphere soil.</title>
        <authorList>
            <person name="Duangmal K."/>
            <person name="Chantavorakit T."/>
        </authorList>
    </citation>
    <scope>NUCLEOTIDE SEQUENCE [LARGE SCALE GENOMIC DNA]</scope>
    <source>
        <strain evidence="3 4">TBRC 5722</strain>
    </source>
</reference>
<keyword evidence="4" id="KW-1185">Reference proteome</keyword>
<dbReference type="InterPro" id="IPR006016">
    <property type="entry name" value="UspA"/>
</dbReference>
<evidence type="ECO:0000256" key="1">
    <source>
        <dbReference type="ARBA" id="ARBA00008791"/>
    </source>
</evidence>
<name>A0ABS8PEK0_9PSEU</name>
<dbReference type="EMBL" id="JAJNDB010000004">
    <property type="protein sequence ID" value="MCD2195836.1"/>
    <property type="molecule type" value="Genomic_DNA"/>
</dbReference>
<evidence type="ECO:0000259" key="2">
    <source>
        <dbReference type="Pfam" id="PF00582"/>
    </source>
</evidence>
<dbReference type="PRINTS" id="PR01438">
    <property type="entry name" value="UNVRSLSTRESS"/>
</dbReference>
<gene>
    <name evidence="3" type="ORF">LQ327_20905</name>
</gene>
<dbReference type="RefSeq" id="WP_230737366.1">
    <property type="nucleotide sequence ID" value="NZ_JAJNDB010000004.1"/>
</dbReference>
<organism evidence="3 4">
    <name type="scientific">Actinomycetospora endophytica</name>
    <dbReference type="NCBI Taxonomy" id="2291215"/>
    <lineage>
        <taxon>Bacteria</taxon>
        <taxon>Bacillati</taxon>
        <taxon>Actinomycetota</taxon>
        <taxon>Actinomycetes</taxon>
        <taxon>Pseudonocardiales</taxon>
        <taxon>Pseudonocardiaceae</taxon>
        <taxon>Actinomycetospora</taxon>
    </lineage>
</organism>
<comment type="similarity">
    <text evidence="1">Belongs to the universal stress protein A family.</text>
</comment>
<dbReference type="PANTHER" id="PTHR46553:SF3">
    <property type="entry name" value="ADENINE NUCLEOTIDE ALPHA HYDROLASES-LIKE SUPERFAMILY PROTEIN"/>
    <property type="match status" value="1"/>
</dbReference>
<dbReference type="InterPro" id="IPR006015">
    <property type="entry name" value="Universal_stress_UspA"/>
</dbReference>
<dbReference type="Pfam" id="PF00582">
    <property type="entry name" value="Usp"/>
    <property type="match status" value="1"/>
</dbReference>
<evidence type="ECO:0000313" key="4">
    <source>
        <dbReference type="Proteomes" id="UP001199469"/>
    </source>
</evidence>
<dbReference type="Proteomes" id="UP001199469">
    <property type="component" value="Unassembled WGS sequence"/>
</dbReference>